<organism evidence="1 2">
    <name type="scientific">Kiloniella laminariae</name>
    <dbReference type="NCBI Taxonomy" id="454162"/>
    <lineage>
        <taxon>Bacteria</taxon>
        <taxon>Pseudomonadati</taxon>
        <taxon>Pseudomonadota</taxon>
        <taxon>Alphaproteobacteria</taxon>
        <taxon>Rhodospirillales</taxon>
        <taxon>Kiloniellaceae</taxon>
        <taxon>Kiloniella</taxon>
    </lineage>
</organism>
<comment type="caution">
    <text evidence="1">The sequence shown here is derived from an EMBL/GenBank/DDBJ whole genome shotgun (WGS) entry which is preliminary data.</text>
</comment>
<name>A0ABT4LFT8_9PROT</name>
<accession>A0ABT4LFT8</accession>
<reference evidence="1" key="1">
    <citation type="submission" date="2022-12" db="EMBL/GenBank/DDBJ databases">
        <title>Bacterial isolates from different developmental stages of Nematostella vectensis.</title>
        <authorList>
            <person name="Fraune S."/>
        </authorList>
    </citation>
    <scope>NUCLEOTIDE SEQUENCE</scope>
    <source>
        <strain evidence="1">G21630-S1</strain>
    </source>
</reference>
<keyword evidence="2" id="KW-1185">Reference proteome</keyword>
<protein>
    <submittedName>
        <fullName evidence="1">Uncharacterized protein</fullName>
    </submittedName>
</protein>
<sequence length="267" mass="29794">MKDILLSGSKRISNSLITIVTLVCSFSLLAHSQEEGDNRNKYIDTEYYILESLYQENIRRKDDSAYAKFVKAIYRVVNSTGLPPTMISIPGRILVQSSGSLVDNYAGGVLPLIHFGQLEGKKHIFLNITQAQLLARAWYLKHPESSHEVLSTYAIKSEDFLKIVKDYEGLLQSGSVPNSARIQELHNKIPKPLMFLAKLFDFPKGQGALPANAMAGYRISRCIEDTLPFLEKLVKMNFEIFGLVPSGSNDISLIAESDLIPLTPECL</sequence>
<evidence type="ECO:0000313" key="2">
    <source>
        <dbReference type="Proteomes" id="UP001069802"/>
    </source>
</evidence>
<dbReference type="EMBL" id="JAPWGY010000001">
    <property type="protein sequence ID" value="MCZ4279954.1"/>
    <property type="molecule type" value="Genomic_DNA"/>
</dbReference>
<gene>
    <name evidence="1" type="ORF">O4H49_04135</name>
</gene>
<dbReference type="Proteomes" id="UP001069802">
    <property type="component" value="Unassembled WGS sequence"/>
</dbReference>
<evidence type="ECO:0000313" key="1">
    <source>
        <dbReference type="EMBL" id="MCZ4279954.1"/>
    </source>
</evidence>
<proteinExistence type="predicted"/>
<dbReference type="RefSeq" id="WP_269422149.1">
    <property type="nucleotide sequence ID" value="NZ_JAPWGY010000001.1"/>
</dbReference>